<feature type="transmembrane region" description="Helical" evidence="1">
    <location>
        <begin position="173"/>
        <end position="194"/>
    </location>
</feature>
<keyword evidence="3" id="KW-1185">Reference proteome</keyword>
<protein>
    <submittedName>
        <fullName evidence="2">Uncharacterized protein</fullName>
    </submittedName>
</protein>
<dbReference type="EMBL" id="FOEF01000002">
    <property type="protein sequence ID" value="SEO85846.1"/>
    <property type="molecule type" value="Genomic_DNA"/>
</dbReference>
<dbReference type="STRING" id="394193.SAMN04489732_102427"/>
<dbReference type="Proteomes" id="UP000198582">
    <property type="component" value="Unassembled WGS sequence"/>
</dbReference>
<reference evidence="2 3" key="1">
    <citation type="submission" date="2016-10" db="EMBL/GenBank/DDBJ databases">
        <authorList>
            <person name="de Groot N.N."/>
        </authorList>
    </citation>
    <scope>NUCLEOTIDE SEQUENCE [LARGE SCALE GENOMIC DNA]</scope>
    <source>
        <strain evidence="2 3">DSM 44993</strain>
    </source>
</reference>
<gene>
    <name evidence="2" type="ORF">SAMN04489732_102427</name>
</gene>
<accession>A0A1H8T582</accession>
<feature type="transmembrane region" description="Helical" evidence="1">
    <location>
        <begin position="127"/>
        <end position="147"/>
    </location>
</feature>
<keyword evidence="1" id="KW-1133">Transmembrane helix</keyword>
<keyword evidence="1" id="KW-0472">Membrane</keyword>
<dbReference type="OrthoDB" id="3623344at2"/>
<sequence>MAFHSPEDRPAEFRRSRLAVDLPMAGLVIAALAHWIRGAPADALIFFAAAVLLLFTERHGPAEGALPDAPTRLPGPSLVVAVALVALVFGRETVPMLLTVSAIGLGALVLEWREPSVPATDPAPKRGWVWVAVAVGWCVWELVSFVYEQAAGGLSLTHPTMSDLVDPMLDNRVVQALALGVWVAAGLAMLRAAAARRRA</sequence>
<keyword evidence="1" id="KW-0812">Transmembrane</keyword>
<dbReference type="RefSeq" id="WP_091613968.1">
    <property type="nucleotide sequence ID" value="NZ_FOEF01000002.1"/>
</dbReference>
<evidence type="ECO:0000313" key="3">
    <source>
        <dbReference type="Proteomes" id="UP000198582"/>
    </source>
</evidence>
<evidence type="ECO:0000256" key="1">
    <source>
        <dbReference type="SAM" id="Phobius"/>
    </source>
</evidence>
<proteinExistence type="predicted"/>
<evidence type="ECO:0000313" key="2">
    <source>
        <dbReference type="EMBL" id="SEO85846.1"/>
    </source>
</evidence>
<dbReference type="AlphaFoldDB" id="A0A1H8T582"/>
<feature type="transmembrane region" description="Helical" evidence="1">
    <location>
        <begin position="43"/>
        <end position="61"/>
    </location>
</feature>
<organism evidence="2 3">
    <name type="scientific">Amycolatopsis saalfeldensis</name>
    <dbReference type="NCBI Taxonomy" id="394193"/>
    <lineage>
        <taxon>Bacteria</taxon>
        <taxon>Bacillati</taxon>
        <taxon>Actinomycetota</taxon>
        <taxon>Actinomycetes</taxon>
        <taxon>Pseudonocardiales</taxon>
        <taxon>Pseudonocardiaceae</taxon>
        <taxon>Amycolatopsis</taxon>
    </lineage>
</organism>
<name>A0A1H8T582_9PSEU</name>